<dbReference type="EMBL" id="CAMXCT020004537">
    <property type="protein sequence ID" value="CAL1162849.1"/>
    <property type="molecule type" value="Genomic_DNA"/>
</dbReference>
<sequence>MGPQALERVLKRLIFLGAPKAFILVILLASWQTFSPYSEGAQYEVIEYYAGVGRIARLSSACGYQSTAYDVLYQPGPSNAATGPGPGCGLALHLLMQGKFSELLTFWGICCSSWIHLNSGTSKRDYATPMGCDVPSVVLANLLTSRSCFLILFVICMEGVPVVENPGSSLIWLHDRFQWLLTLLERAGLKMYRQSFWMRGFDHFSMKRTILWSTSPAIIAFMQFAHFKGKKDKSPASKSTTRRYINRWGEVAYHGTKDLKRTQIYTPKFASFVVRLVPKLHEQKQKFPEVLWLYIIRGIGELFQIKIVW</sequence>
<feature type="transmembrane region" description="Helical" evidence="1">
    <location>
        <begin position="12"/>
        <end position="31"/>
    </location>
</feature>
<keyword evidence="1" id="KW-0812">Transmembrane</keyword>
<gene>
    <name evidence="3" type="ORF">C1SCF055_LOCUS34830</name>
    <name evidence="2" type="ORF">C1SCF055_LOCUS5982</name>
</gene>
<dbReference type="EMBL" id="CAMXCT010000371">
    <property type="protein sequence ID" value="CAI3977883.1"/>
    <property type="molecule type" value="Genomic_DNA"/>
</dbReference>
<dbReference type="Proteomes" id="UP001152797">
    <property type="component" value="Unassembled WGS sequence"/>
</dbReference>
<dbReference type="EMBL" id="CAMXCT020000371">
    <property type="protein sequence ID" value="CAL1131258.1"/>
    <property type="molecule type" value="Genomic_DNA"/>
</dbReference>
<dbReference type="AlphaFoldDB" id="A0A9P1DFC4"/>
<comment type="caution">
    <text evidence="3">The sequence shown here is derived from an EMBL/GenBank/DDBJ whole genome shotgun (WGS) entry which is preliminary data.</text>
</comment>
<evidence type="ECO:0000313" key="3">
    <source>
        <dbReference type="EMBL" id="CAI4009474.1"/>
    </source>
</evidence>
<reference evidence="3" key="1">
    <citation type="submission" date="2022-10" db="EMBL/GenBank/DDBJ databases">
        <authorList>
            <person name="Chen Y."/>
            <person name="Dougan E. K."/>
            <person name="Chan C."/>
            <person name="Rhodes N."/>
            <person name="Thang M."/>
        </authorList>
    </citation>
    <scope>NUCLEOTIDE SEQUENCE</scope>
</reference>
<reference evidence="4" key="2">
    <citation type="submission" date="2024-04" db="EMBL/GenBank/DDBJ databases">
        <authorList>
            <person name="Chen Y."/>
            <person name="Shah S."/>
            <person name="Dougan E. K."/>
            <person name="Thang M."/>
            <person name="Chan C."/>
        </authorList>
    </citation>
    <scope>NUCLEOTIDE SEQUENCE [LARGE SCALE GENOMIC DNA]</scope>
</reference>
<keyword evidence="1" id="KW-0472">Membrane</keyword>
<dbReference type="EMBL" id="CAMXCT030004537">
    <property type="protein sequence ID" value="CAL4796786.1"/>
    <property type="molecule type" value="Genomic_DNA"/>
</dbReference>
<dbReference type="EMBL" id="CAMXCT010004537">
    <property type="protein sequence ID" value="CAI4009474.1"/>
    <property type="molecule type" value="Genomic_DNA"/>
</dbReference>
<evidence type="ECO:0000313" key="5">
    <source>
        <dbReference type="Proteomes" id="UP001152797"/>
    </source>
</evidence>
<evidence type="ECO:0000313" key="2">
    <source>
        <dbReference type="EMBL" id="CAI3977883.1"/>
    </source>
</evidence>
<name>A0A9P1DFC4_9DINO</name>
<evidence type="ECO:0000256" key="1">
    <source>
        <dbReference type="SAM" id="Phobius"/>
    </source>
</evidence>
<organism evidence="3">
    <name type="scientific">Cladocopium goreaui</name>
    <dbReference type="NCBI Taxonomy" id="2562237"/>
    <lineage>
        <taxon>Eukaryota</taxon>
        <taxon>Sar</taxon>
        <taxon>Alveolata</taxon>
        <taxon>Dinophyceae</taxon>
        <taxon>Suessiales</taxon>
        <taxon>Symbiodiniaceae</taxon>
        <taxon>Cladocopium</taxon>
    </lineage>
</organism>
<evidence type="ECO:0000313" key="4">
    <source>
        <dbReference type="EMBL" id="CAL1131258.1"/>
    </source>
</evidence>
<protein>
    <submittedName>
        <fullName evidence="3">Uncharacterized protein</fullName>
    </submittedName>
</protein>
<dbReference type="EMBL" id="CAMXCT030000371">
    <property type="protein sequence ID" value="CAL4765195.1"/>
    <property type="molecule type" value="Genomic_DNA"/>
</dbReference>
<keyword evidence="5" id="KW-1185">Reference proteome</keyword>
<proteinExistence type="predicted"/>
<keyword evidence="1" id="KW-1133">Transmembrane helix</keyword>
<accession>A0A9P1DFC4</accession>